<feature type="compositionally biased region" description="Basic and acidic residues" evidence="1">
    <location>
        <begin position="18"/>
        <end position="31"/>
    </location>
</feature>
<dbReference type="KEGG" id="pdio:PDMSB3_3946"/>
<dbReference type="AlphaFoldDB" id="A0A5Q4ZJM2"/>
<feature type="region of interest" description="Disordered" evidence="1">
    <location>
        <begin position="67"/>
        <end position="99"/>
    </location>
</feature>
<feature type="region of interest" description="Disordered" evidence="1">
    <location>
        <begin position="1"/>
        <end position="31"/>
    </location>
</feature>
<evidence type="ECO:0000256" key="1">
    <source>
        <dbReference type="SAM" id="MobiDB-lite"/>
    </source>
</evidence>
<accession>A0A5Q4ZJM2</accession>
<dbReference type="Proteomes" id="UP000325811">
    <property type="component" value="Chromosome I"/>
</dbReference>
<evidence type="ECO:0000313" key="2">
    <source>
        <dbReference type="EMBL" id="VVD30396.1"/>
    </source>
</evidence>
<keyword evidence="3" id="KW-1185">Reference proteome</keyword>
<name>A0A5Q4ZJM2_9BURK</name>
<protein>
    <submittedName>
        <fullName evidence="2">Uncharacterized protein</fullName>
    </submittedName>
</protein>
<reference evidence="2 3" key="1">
    <citation type="submission" date="2019-08" db="EMBL/GenBank/DDBJ databases">
        <authorList>
            <person name="Herpell B J."/>
        </authorList>
    </citation>
    <scope>NUCLEOTIDE SEQUENCE [LARGE SCALE GENOMIC DNA]</scope>
    <source>
        <strain evidence="3">Msb3</strain>
    </source>
</reference>
<dbReference type="EMBL" id="LR699553">
    <property type="protein sequence ID" value="VVD30396.1"/>
    <property type="molecule type" value="Genomic_DNA"/>
</dbReference>
<proteinExistence type="predicted"/>
<sequence length="99" mass="10995">MQRGDNLAFARRRHQHDHRQARQDSAGARDDVFRGVVASPAFGDEKVEEFVVGASQKRDARGEVLTQVATGENQPADQFRVPQVRLDKGDSHGALSAWQ</sequence>
<organism evidence="2 3">
    <name type="scientific">Paraburkholderia dioscoreae</name>
    <dbReference type="NCBI Taxonomy" id="2604047"/>
    <lineage>
        <taxon>Bacteria</taxon>
        <taxon>Pseudomonadati</taxon>
        <taxon>Pseudomonadota</taxon>
        <taxon>Betaproteobacteria</taxon>
        <taxon>Burkholderiales</taxon>
        <taxon>Burkholderiaceae</taxon>
        <taxon>Paraburkholderia</taxon>
    </lineage>
</organism>
<gene>
    <name evidence="2" type="ORF">PDMSB3_3946</name>
</gene>
<evidence type="ECO:0000313" key="3">
    <source>
        <dbReference type="Proteomes" id="UP000325811"/>
    </source>
</evidence>
<feature type="compositionally biased region" description="Polar residues" evidence="1">
    <location>
        <begin position="67"/>
        <end position="76"/>
    </location>
</feature>